<dbReference type="EMBL" id="MKKU01001028">
    <property type="protein sequence ID" value="RNE98508.1"/>
    <property type="molecule type" value="Genomic_DNA"/>
</dbReference>
<dbReference type="GeneID" id="40322817"/>
<evidence type="ECO:0000313" key="6">
    <source>
        <dbReference type="Proteomes" id="UP000284403"/>
    </source>
</evidence>
<keyword evidence="3" id="KW-1133">Transmembrane helix</keyword>
<keyword evidence="4" id="KW-0732">Signal</keyword>
<reference evidence="5 6" key="1">
    <citation type="journal article" date="2018" name="BMC Genomics">
        <title>Genomic comparison of Trypanosoma conorhini and Trypanosoma rangeli to Trypanosoma cruzi strains of high and low virulence.</title>
        <authorList>
            <person name="Bradwell K.R."/>
            <person name="Koparde V.N."/>
            <person name="Matveyev A.V."/>
            <person name="Serrano M.G."/>
            <person name="Alves J.M."/>
            <person name="Parikh H."/>
            <person name="Huang B."/>
            <person name="Lee V."/>
            <person name="Espinosa-Alvarez O."/>
            <person name="Ortiz P.A."/>
            <person name="Costa-Martins A.G."/>
            <person name="Teixeira M.M."/>
            <person name="Buck G.A."/>
        </authorList>
    </citation>
    <scope>NUCLEOTIDE SEQUENCE [LARGE SCALE GENOMIC DNA]</scope>
    <source>
        <strain evidence="5 6">025E</strain>
    </source>
</reference>
<dbReference type="OrthoDB" id="249886at2759"/>
<evidence type="ECO:0000256" key="2">
    <source>
        <dbReference type="SAM" id="MobiDB-lite"/>
    </source>
</evidence>
<organism evidence="5 6">
    <name type="scientific">Trypanosoma conorhini</name>
    <dbReference type="NCBI Taxonomy" id="83891"/>
    <lineage>
        <taxon>Eukaryota</taxon>
        <taxon>Discoba</taxon>
        <taxon>Euglenozoa</taxon>
        <taxon>Kinetoplastea</taxon>
        <taxon>Metakinetoplastina</taxon>
        <taxon>Trypanosomatida</taxon>
        <taxon>Trypanosomatidae</taxon>
        <taxon>Trypanosoma</taxon>
    </lineage>
</organism>
<feature type="non-terminal residue" evidence="5">
    <location>
        <position position="407"/>
    </location>
</feature>
<feature type="chain" id="PRO_5019284589" evidence="4">
    <location>
        <begin position="21"/>
        <end position="407"/>
    </location>
</feature>
<evidence type="ECO:0000256" key="1">
    <source>
        <dbReference type="SAM" id="Coils"/>
    </source>
</evidence>
<dbReference type="RefSeq" id="XP_029223848.1">
    <property type="nucleotide sequence ID" value="XM_029376031.1"/>
</dbReference>
<accession>A0A422MZ40</accession>
<name>A0A422MZ40_9TRYP</name>
<dbReference type="AlphaFoldDB" id="A0A422MZ40"/>
<comment type="caution">
    <text evidence="5">The sequence shown here is derived from an EMBL/GenBank/DDBJ whole genome shotgun (WGS) entry which is preliminary data.</text>
</comment>
<evidence type="ECO:0000256" key="4">
    <source>
        <dbReference type="SAM" id="SignalP"/>
    </source>
</evidence>
<keyword evidence="6" id="KW-1185">Reference proteome</keyword>
<proteinExistence type="predicted"/>
<dbReference type="Proteomes" id="UP000284403">
    <property type="component" value="Unassembled WGS sequence"/>
</dbReference>
<sequence length="407" mass="44829">MLGVGWLILLALLLFHGAASETGLLARRCHINSDRFSATATSRGEWLDIAYDITYSKGLCAKDNPNGVLSANINGCNKSLTAQEGIVTFDNVATVLFRLVSDKKGNQLFFSQLCWTPANCTVLCSSKVLGTVSTCVVDNVIAPLIIVLFWVLPFVVCCIALGVCYARLRILRRREMLALREQHRQEEIFHALRFQQSRRIKDGNAASLNSASNVNADACQEMTTQCAGEFPHRAGGGIDAAARSDGVVKDIGYQYELKPVEVGFLENIETVSEEQCMATFNNGETTYTNNEITASLAKNNPHVTEDAALQNAAGPSDYNTRETRGFGSEAVEAEARRALEVAEAEARDALEVAEAEARRALEVAEAEARDVHLRWQRRRPDVHLRWQRRSQGRALEVAEAETSVHVE</sequence>
<feature type="region of interest" description="Disordered" evidence="2">
    <location>
        <begin position="388"/>
        <end position="407"/>
    </location>
</feature>
<protein>
    <submittedName>
        <fullName evidence="5">Kinetoplast DNA-associated protein</fullName>
    </submittedName>
</protein>
<feature type="signal peptide" evidence="4">
    <location>
        <begin position="1"/>
        <end position="20"/>
    </location>
</feature>
<gene>
    <name evidence="5" type="ORF">Tco025E_09206</name>
</gene>
<keyword evidence="3" id="KW-0812">Transmembrane</keyword>
<keyword evidence="1" id="KW-0175">Coiled coil</keyword>
<evidence type="ECO:0000256" key="3">
    <source>
        <dbReference type="SAM" id="Phobius"/>
    </source>
</evidence>
<keyword evidence="3" id="KW-0472">Membrane</keyword>
<feature type="coiled-coil region" evidence="1">
    <location>
        <begin position="332"/>
        <end position="370"/>
    </location>
</feature>
<evidence type="ECO:0000313" key="5">
    <source>
        <dbReference type="EMBL" id="RNE98508.1"/>
    </source>
</evidence>
<feature type="transmembrane region" description="Helical" evidence="3">
    <location>
        <begin position="140"/>
        <end position="166"/>
    </location>
</feature>